<protein>
    <submittedName>
        <fullName evidence="1">Uncharacterized protein</fullName>
    </submittedName>
</protein>
<name>A0A316DGJ6_9BACT</name>
<organism evidence="1 2">
    <name type="scientific">Arcicella aurantiaca</name>
    <dbReference type="NCBI Taxonomy" id="591202"/>
    <lineage>
        <taxon>Bacteria</taxon>
        <taxon>Pseudomonadati</taxon>
        <taxon>Bacteroidota</taxon>
        <taxon>Cytophagia</taxon>
        <taxon>Cytophagales</taxon>
        <taxon>Flectobacillaceae</taxon>
        <taxon>Arcicella</taxon>
    </lineage>
</organism>
<dbReference type="EMBL" id="QGGO01000049">
    <property type="protein sequence ID" value="PWK16642.1"/>
    <property type="molecule type" value="Genomic_DNA"/>
</dbReference>
<sequence length="47" mass="5490">MEITLKKQKSKGHFDTIAEATQFKRNEANQMLKNVNIQQMKDLLAKK</sequence>
<evidence type="ECO:0000313" key="2">
    <source>
        <dbReference type="Proteomes" id="UP000245489"/>
    </source>
</evidence>
<comment type="caution">
    <text evidence="1">The sequence shown here is derived from an EMBL/GenBank/DDBJ whole genome shotgun (WGS) entry which is preliminary data.</text>
</comment>
<keyword evidence="2" id="KW-1185">Reference proteome</keyword>
<accession>A0A316DGJ6</accession>
<reference evidence="1 2" key="1">
    <citation type="submission" date="2018-05" db="EMBL/GenBank/DDBJ databases">
        <title>Genomic Encyclopedia of Archaeal and Bacterial Type Strains, Phase II (KMG-II): from individual species to whole genera.</title>
        <authorList>
            <person name="Goeker M."/>
        </authorList>
    </citation>
    <scope>NUCLEOTIDE SEQUENCE [LARGE SCALE GENOMIC DNA]</scope>
    <source>
        <strain evidence="1 2">DSM 22214</strain>
    </source>
</reference>
<proteinExistence type="predicted"/>
<dbReference type="RefSeq" id="WP_158279681.1">
    <property type="nucleotide sequence ID" value="NZ_QGGO01000049.1"/>
</dbReference>
<evidence type="ECO:0000313" key="1">
    <source>
        <dbReference type="EMBL" id="PWK16642.1"/>
    </source>
</evidence>
<dbReference type="Proteomes" id="UP000245489">
    <property type="component" value="Unassembled WGS sequence"/>
</dbReference>
<dbReference type="AlphaFoldDB" id="A0A316DGJ6"/>
<gene>
    <name evidence="1" type="ORF">LV89_04858</name>
</gene>